<comment type="function">
    <text evidence="9">Component of the Mediator complex, a coactivator involved in the regulated transcription of nearly all RNA polymerase II-dependent genes. Mediator functions as a bridge to convey information from gene-specific regulatory proteins to the basal RNA polymerase II transcription machinery. Mediator is recruited to promoters by direct interactions with regulatory proteins and serves as a scaffold for the assembly of a functional preinitiation complex with RNA polymerase II and the general transcription factors.</text>
</comment>
<dbReference type="Proteomes" id="UP000799767">
    <property type="component" value="Unassembled WGS sequence"/>
</dbReference>
<reference evidence="12" key="1">
    <citation type="journal article" date="2020" name="Stud. Mycol.">
        <title>101 Dothideomycetes genomes: a test case for predicting lifestyles and emergence of pathogens.</title>
        <authorList>
            <person name="Haridas S."/>
            <person name="Albert R."/>
            <person name="Binder M."/>
            <person name="Bloem J."/>
            <person name="Labutti K."/>
            <person name="Salamov A."/>
            <person name="Andreopoulos B."/>
            <person name="Baker S."/>
            <person name="Barry K."/>
            <person name="Bills G."/>
            <person name="Bluhm B."/>
            <person name="Cannon C."/>
            <person name="Castanera R."/>
            <person name="Culley D."/>
            <person name="Daum C."/>
            <person name="Ezra D."/>
            <person name="Gonzalez J."/>
            <person name="Henrissat B."/>
            <person name="Kuo A."/>
            <person name="Liang C."/>
            <person name="Lipzen A."/>
            <person name="Lutzoni F."/>
            <person name="Magnuson J."/>
            <person name="Mondo S."/>
            <person name="Nolan M."/>
            <person name="Ohm R."/>
            <person name="Pangilinan J."/>
            <person name="Park H.-J."/>
            <person name="Ramirez L."/>
            <person name="Alfaro M."/>
            <person name="Sun H."/>
            <person name="Tritt A."/>
            <person name="Yoshinaga Y."/>
            <person name="Zwiers L.-H."/>
            <person name="Turgeon B."/>
            <person name="Goodwin S."/>
            <person name="Spatafora J."/>
            <person name="Crous P."/>
            <person name="Grigoriev I."/>
        </authorList>
    </citation>
    <scope>NUCLEOTIDE SEQUENCE</scope>
    <source>
        <strain evidence="12">CBS 113389</strain>
    </source>
</reference>
<feature type="region of interest" description="Disordered" evidence="10">
    <location>
        <begin position="1061"/>
        <end position="1111"/>
    </location>
</feature>
<comment type="similarity">
    <text evidence="2 9">Belongs to the Mediator complex subunit 14 family.</text>
</comment>
<protein>
    <recommendedName>
        <fullName evidence="3 9">Mediator of RNA polymerase II transcription subunit 14</fullName>
    </recommendedName>
    <alternativeName>
        <fullName evidence="8 9">Mediator complex subunit 14</fullName>
    </alternativeName>
</protein>
<organism evidence="12 13">
    <name type="scientific">Neohortaea acidophila</name>
    <dbReference type="NCBI Taxonomy" id="245834"/>
    <lineage>
        <taxon>Eukaryota</taxon>
        <taxon>Fungi</taxon>
        <taxon>Dikarya</taxon>
        <taxon>Ascomycota</taxon>
        <taxon>Pezizomycotina</taxon>
        <taxon>Dothideomycetes</taxon>
        <taxon>Dothideomycetidae</taxon>
        <taxon>Mycosphaerellales</taxon>
        <taxon>Teratosphaeriaceae</taxon>
        <taxon>Neohortaea</taxon>
    </lineage>
</organism>
<gene>
    <name evidence="12" type="ORF">BDY17DRAFT_299706</name>
</gene>
<feature type="compositionally biased region" description="Polar residues" evidence="10">
    <location>
        <begin position="29"/>
        <end position="46"/>
    </location>
</feature>
<dbReference type="PANTHER" id="PTHR12809:SF2">
    <property type="entry name" value="MEDIATOR OF RNA POLYMERASE II TRANSCRIPTION SUBUNIT 14"/>
    <property type="match status" value="1"/>
</dbReference>
<keyword evidence="7 9" id="KW-0539">Nucleus</keyword>
<dbReference type="GO" id="GO:0006357">
    <property type="term" value="P:regulation of transcription by RNA polymerase II"/>
    <property type="evidence" value="ECO:0007669"/>
    <property type="project" value="InterPro"/>
</dbReference>
<evidence type="ECO:0000256" key="7">
    <source>
        <dbReference type="ARBA" id="ARBA00023242"/>
    </source>
</evidence>
<feature type="domain" description="Mediator complex subunit MED14 N-terminal" evidence="11">
    <location>
        <begin position="103"/>
        <end position="310"/>
    </location>
</feature>
<keyword evidence="13" id="KW-1185">Reference proteome</keyword>
<name>A0A6A6PPG2_9PEZI</name>
<keyword evidence="4 9" id="KW-0805">Transcription regulation</keyword>
<evidence type="ECO:0000313" key="12">
    <source>
        <dbReference type="EMBL" id="KAF2481805.1"/>
    </source>
</evidence>
<evidence type="ECO:0000256" key="5">
    <source>
        <dbReference type="ARBA" id="ARBA00023159"/>
    </source>
</evidence>
<dbReference type="EMBL" id="MU001637">
    <property type="protein sequence ID" value="KAF2481805.1"/>
    <property type="molecule type" value="Genomic_DNA"/>
</dbReference>
<feature type="compositionally biased region" description="Low complexity" evidence="10">
    <location>
        <begin position="1061"/>
        <end position="1070"/>
    </location>
</feature>
<feature type="compositionally biased region" description="Low complexity" evidence="10">
    <location>
        <begin position="1080"/>
        <end position="1102"/>
    </location>
</feature>
<evidence type="ECO:0000256" key="6">
    <source>
        <dbReference type="ARBA" id="ARBA00023163"/>
    </source>
</evidence>
<dbReference type="InterPro" id="IPR055122">
    <property type="entry name" value="Med14_N"/>
</dbReference>
<proteinExistence type="inferred from homology"/>
<keyword evidence="6 9" id="KW-0804">Transcription</keyword>
<feature type="region of interest" description="Disordered" evidence="10">
    <location>
        <begin position="1"/>
        <end position="101"/>
    </location>
</feature>
<accession>A0A6A6PPG2</accession>
<evidence type="ECO:0000259" key="11">
    <source>
        <dbReference type="Pfam" id="PF08638"/>
    </source>
</evidence>
<comment type="subcellular location">
    <subcellularLocation>
        <location evidence="1 9">Nucleus</location>
    </subcellularLocation>
</comment>
<dbReference type="InterPro" id="IPR013947">
    <property type="entry name" value="Mediator_Med14"/>
</dbReference>
<dbReference type="GO" id="GO:0070847">
    <property type="term" value="C:core mediator complex"/>
    <property type="evidence" value="ECO:0007669"/>
    <property type="project" value="TreeGrafter"/>
</dbReference>
<dbReference type="Pfam" id="PF08638">
    <property type="entry name" value="Med14"/>
    <property type="match status" value="1"/>
</dbReference>
<evidence type="ECO:0000256" key="2">
    <source>
        <dbReference type="ARBA" id="ARBA00007813"/>
    </source>
</evidence>
<comment type="subunit">
    <text evidence="9">Component of the Mediator complex.</text>
</comment>
<dbReference type="OrthoDB" id="205099at2759"/>
<sequence>MLGALAMEQLSTAGSQELKKDRSEAQEEAMTSQSPPVQSHSVTLTNGDLPHAPNGIVSNGAAQPTTSLASVNGDTLKGTPTDRDLVQPPPLDQSWRQHDSNKSLGRMIERVAQKCYKDLNSTLTKMSEIPVEPSVSQLNGIIPHAGEDTVEGSLKKKRLLLEFAKEQRDVFIKTLVLTDWCRNEEDQSSLIDLKVWQEQRGNAQDSAIRMLGQTKMTMINAKVPAPNIEGAMELMATGKASGVPDLAYLPPKRLTAKQLLKTLRNMNVILATRLNLHEDLPPHFSDFTIADGRATFTVRDEFEVDLSVADEDPATPFYFIDIRLAFTPASNILNEQLRGYLERKVNQELATKGLRGCYDFLHALVLTHKINIMRSQGAGLIRGKWFECIRTENMRRSFIIQYWSGRPGKKSWIEIGISSGKQDGKGSRRAVTPRISVRWFRHGEEIKDHGLVFDWRDLNLERCLSMVITKHIDWILRDVEERIRDSAASTSPPSTMLEQSEESPFSSALLLKHPSLKQPLHVRIEPVTGRFSITPPSLPAAHTEHSLNTNAKSDAAKALTSVMGAVAQEKVHRQAMLLGWKTTPNLAKQDNLPKLFGQAVRHISVFTPSRAWGNRWALVATFTSGGEKWWAVSLDDKRDEQSKVVGRVLISAVPVGLPNSHGDEEPISSAVLMRIEMLAVAEAAFSALTKQLKDMKIPFTLEKLVQDSSAGVGAATSTRPTAALLLQFSPMMKATDKKAGKPWAAELVRLTHHGIINDFSDEDANVRHDLRLTLQPGKLDHLREFITHSADRDVAMNDTGGLALRFRTAFGQPFAAQIQQRLQSVHRLDNYIATLKRCRFTCDHVSLSRLGFTYNESPKLAAELLFSSDKASPVRLKLEPSSSNPHQLLRVLLEQDLNDNEANRLEGAGFATFCFMLKFSLPVLQTVQRLQSSHPAKHTLTLHPRSSAWYSLKYLAPLPDIVFQLRARKRIESGGARVMKWHVEPSGTSSPSAKKDIVPQELNTALKELWKTDGEHWDGLGSGIVADADGIGTVIEKVDELVRRFERPPGEESKAAAAAAVAPSAAPAVESKTEAPPTQPSQNPQSSPSKTKAAAASKTTVKAEPDVIMLD</sequence>
<evidence type="ECO:0000256" key="4">
    <source>
        <dbReference type="ARBA" id="ARBA00023015"/>
    </source>
</evidence>
<evidence type="ECO:0000256" key="10">
    <source>
        <dbReference type="SAM" id="MobiDB-lite"/>
    </source>
</evidence>
<evidence type="ECO:0000256" key="8">
    <source>
        <dbReference type="ARBA" id="ARBA00032007"/>
    </source>
</evidence>
<evidence type="ECO:0000313" key="13">
    <source>
        <dbReference type="Proteomes" id="UP000799767"/>
    </source>
</evidence>
<dbReference type="AlphaFoldDB" id="A0A6A6PPG2"/>
<evidence type="ECO:0000256" key="9">
    <source>
        <dbReference type="RuleBase" id="RU365082"/>
    </source>
</evidence>
<dbReference type="GeneID" id="54474949"/>
<dbReference type="PANTHER" id="PTHR12809">
    <property type="entry name" value="MEDIATOR COMPLEX SUBUNIT"/>
    <property type="match status" value="1"/>
</dbReference>
<dbReference type="RefSeq" id="XP_033588375.1">
    <property type="nucleotide sequence ID" value="XM_033733947.1"/>
</dbReference>
<dbReference type="GO" id="GO:0016592">
    <property type="term" value="C:mediator complex"/>
    <property type="evidence" value="ECO:0007669"/>
    <property type="project" value="UniProtKB-UniRule"/>
</dbReference>
<feature type="compositionally biased region" description="Polar residues" evidence="10">
    <location>
        <begin position="56"/>
        <end position="73"/>
    </location>
</feature>
<evidence type="ECO:0000256" key="3">
    <source>
        <dbReference type="ARBA" id="ARBA00019619"/>
    </source>
</evidence>
<evidence type="ECO:0000256" key="1">
    <source>
        <dbReference type="ARBA" id="ARBA00004123"/>
    </source>
</evidence>
<dbReference type="GO" id="GO:0003712">
    <property type="term" value="F:transcription coregulator activity"/>
    <property type="evidence" value="ECO:0007669"/>
    <property type="project" value="UniProtKB-UniRule"/>
</dbReference>
<keyword evidence="5 9" id="KW-0010">Activator</keyword>